<feature type="compositionally biased region" description="Low complexity" evidence="1">
    <location>
        <begin position="110"/>
        <end position="127"/>
    </location>
</feature>
<feature type="region of interest" description="Disordered" evidence="1">
    <location>
        <begin position="110"/>
        <end position="187"/>
    </location>
</feature>
<feature type="compositionally biased region" description="Low complexity" evidence="1">
    <location>
        <begin position="154"/>
        <end position="187"/>
    </location>
</feature>
<protein>
    <recommendedName>
        <fullName evidence="3">Lipoprotein</fullName>
    </recommendedName>
</protein>
<evidence type="ECO:0000313" key="2">
    <source>
        <dbReference type="EMBL" id="XCI78019.1"/>
    </source>
</evidence>
<dbReference type="PROSITE" id="PS51257">
    <property type="entry name" value="PROKAR_LIPOPROTEIN"/>
    <property type="match status" value="1"/>
</dbReference>
<accession>A0AAU8HZX4</accession>
<evidence type="ECO:0008006" key="3">
    <source>
        <dbReference type="Google" id="ProtNLM"/>
    </source>
</evidence>
<name>A0AAU8HZX4_9CAUD</name>
<sequence>MNKTKLVIGAIIIGLGVTMLSACDDDVPAQTQYIPAPQQQQVDEQYVNQQPPQVIQSAPAPVIVQSGSHDSGVGDFATGMILGHMMSGGGNNGGGYSNNSSRTTIINNNTVAQPRSSYSSNSRSSYSTNKQVYQSQPRSTSTQTYSRPTMNTNSSYTTKKSYSSPLSSSRSYSSSSSRKSYSSSRRR</sequence>
<reference evidence="2" key="1">
    <citation type="submission" date="2024-06" db="EMBL/GenBank/DDBJ databases">
        <title>High activity and specificity of bacteriophage cocktails against carbapenem-resistant Klebsiella pneumoniae belonging to high-risk clones CG258 and ST307.</title>
        <authorList>
            <person name="Jimenez Quiceno J."/>
            <person name="Salazar Ospina L."/>
            <person name="Tellez Carrasquilla S."/>
        </authorList>
    </citation>
    <scope>NUCLEOTIDE SEQUENCE</scope>
</reference>
<organism evidence="2">
    <name type="scientific">Klebsiella phage FKP3</name>
    <dbReference type="NCBI Taxonomy" id="3231233"/>
    <lineage>
        <taxon>Viruses</taxon>
        <taxon>Duplodnaviria</taxon>
        <taxon>Heunggongvirae</taxon>
        <taxon>Uroviricota</taxon>
        <taxon>Caudoviricetes</taxon>
        <taxon>Stephanstirmvirinae</taxon>
        <taxon>Justusliebigvirus</taxon>
    </lineage>
</organism>
<proteinExistence type="predicted"/>
<evidence type="ECO:0000256" key="1">
    <source>
        <dbReference type="SAM" id="MobiDB-lite"/>
    </source>
</evidence>
<dbReference type="EMBL" id="PP895363">
    <property type="protein sequence ID" value="XCI78019.1"/>
    <property type="molecule type" value="Genomic_DNA"/>
</dbReference>
<feature type="compositionally biased region" description="Polar residues" evidence="1">
    <location>
        <begin position="128"/>
        <end position="153"/>
    </location>
</feature>